<organism evidence="10 11">
    <name type="scientific">Clostridium oryzae</name>
    <dbReference type="NCBI Taxonomy" id="1450648"/>
    <lineage>
        <taxon>Bacteria</taxon>
        <taxon>Bacillati</taxon>
        <taxon>Bacillota</taxon>
        <taxon>Clostridia</taxon>
        <taxon>Eubacteriales</taxon>
        <taxon>Clostridiaceae</taxon>
        <taxon>Clostridium</taxon>
    </lineage>
</organism>
<dbReference type="GO" id="GO:0019843">
    <property type="term" value="F:rRNA binding"/>
    <property type="evidence" value="ECO:0007669"/>
    <property type="project" value="UniProtKB-UniRule"/>
</dbReference>
<keyword evidence="5 8" id="KW-0687">Ribonucleoprotein</keyword>
<dbReference type="SUPFAM" id="SSF56047">
    <property type="entry name" value="Ribosomal protein S8"/>
    <property type="match status" value="1"/>
</dbReference>
<dbReference type="EMBL" id="MZGV01000029">
    <property type="protein sequence ID" value="OPJ60642.1"/>
    <property type="molecule type" value="Genomic_DNA"/>
</dbReference>
<sequence length="132" mass="14566">MVMTDPIADLLTRVRNANTAKHEIVEVPSSNIKKAIVNIMLQEGYIKGVEEYSDGVVPMLRLTLKYGPNKEKVLSGLKRISKPGLRVYCKKDEVPKVLNGLGVALISTSKGIMPDRDARKLGLGGEVLCYLW</sequence>
<dbReference type="GO" id="GO:0005840">
    <property type="term" value="C:ribosome"/>
    <property type="evidence" value="ECO:0007669"/>
    <property type="project" value="UniProtKB-KW"/>
</dbReference>
<dbReference type="GO" id="GO:1990904">
    <property type="term" value="C:ribonucleoprotein complex"/>
    <property type="evidence" value="ECO:0007669"/>
    <property type="project" value="UniProtKB-KW"/>
</dbReference>
<evidence type="ECO:0000256" key="4">
    <source>
        <dbReference type="ARBA" id="ARBA00022980"/>
    </source>
</evidence>
<evidence type="ECO:0000256" key="9">
    <source>
        <dbReference type="RuleBase" id="RU003660"/>
    </source>
</evidence>
<keyword evidence="2 8" id="KW-0699">rRNA-binding</keyword>
<dbReference type="PROSITE" id="PS00053">
    <property type="entry name" value="RIBOSOMAL_S8"/>
    <property type="match status" value="1"/>
</dbReference>
<name>A0A1V4IKS6_9CLOT</name>
<dbReference type="GO" id="GO:0003735">
    <property type="term" value="F:structural constituent of ribosome"/>
    <property type="evidence" value="ECO:0007669"/>
    <property type="project" value="InterPro"/>
</dbReference>
<evidence type="ECO:0000256" key="7">
    <source>
        <dbReference type="ARBA" id="ARBA00046740"/>
    </source>
</evidence>
<dbReference type="GO" id="GO:0005737">
    <property type="term" value="C:cytoplasm"/>
    <property type="evidence" value="ECO:0007669"/>
    <property type="project" value="UniProtKB-ARBA"/>
</dbReference>
<comment type="subunit">
    <text evidence="7 8">Part of the 30S ribosomal subunit. Contacts proteins S5 and S12.</text>
</comment>
<evidence type="ECO:0000313" key="10">
    <source>
        <dbReference type="EMBL" id="OPJ60642.1"/>
    </source>
</evidence>
<dbReference type="Gene3D" id="3.30.1370.30">
    <property type="match status" value="1"/>
</dbReference>
<reference evidence="10 11" key="1">
    <citation type="submission" date="2017-03" db="EMBL/GenBank/DDBJ databases">
        <title>Genome sequence of Clostridium oryzae DSM 28571.</title>
        <authorList>
            <person name="Poehlein A."/>
            <person name="Daniel R."/>
        </authorList>
    </citation>
    <scope>NUCLEOTIDE SEQUENCE [LARGE SCALE GENOMIC DNA]</scope>
    <source>
        <strain evidence="10 11">DSM 28571</strain>
    </source>
</reference>
<accession>A0A1V4IKS6</accession>
<dbReference type="Pfam" id="PF00410">
    <property type="entry name" value="Ribosomal_S8"/>
    <property type="match status" value="1"/>
</dbReference>
<dbReference type="GO" id="GO:0006412">
    <property type="term" value="P:translation"/>
    <property type="evidence" value="ECO:0007669"/>
    <property type="project" value="UniProtKB-UniRule"/>
</dbReference>
<evidence type="ECO:0000256" key="6">
    <source>
        <dbReference type="ARBA" id="ARBA00035258"/>
    </source>
</evidence>
<dbReference type="InterPro" id="IPR000630">
    <property type="entry name" value="Ribosomal_uS8"/>
</dbReference>
<comment type="similarity">
    <text evidence="1 8 9">Belongs to the universal ribosomal protein uS8 family.</text>
</comment>
<dbReference type="FunFam" id="3.30.1490.10:FF:000001">
    <property type="entry name" value="30S ribosomal protein S8"/>
    <property type="match status" value="1"/>
</dbReference>
<evidence type="ECO:0000256" key="2">
    <source>
        <dbReference type="ARBA" id="ARBA00022730"/>
    </source>
</evidence>
<dbReference type="RefSeq" id="WP_079425298.1">
    <property type="nucleotide sequence ID" value="NZ_MZGV01000029.1"/>
</dbReference>
<evidence type="ECO:0000256" key="1">
    <source>
        <dbReference type="ARBA" id="ARBA00006471"/>
    </source>
</evidence>
<comment type="function">
    <text evidence="8">One of the primary rRNA binding proteins, it binds directly to 16S rRNA central domain where it helps coordinate assembly of the platform of the 30S subunit.</text>
</comment>
<dbReference type="Gene3D" id="3.30.1490.10">
    <property type="match status" value="1"/>
</dbReference>
<evidence type="ECO:0000256" key="3">
    <source>
        <dbReference type="ARBA" id="ARBA00022884"/>
    </source>
</evidence>
<comment type="caution">
    <text evidence="10">The sequence shown here is derived from an EMBL/GenBank/DDBJ whole genome shotgun (WGS) entry which is preliminary data.</text>
</comment>
<dbReference type="InterPro" id="IPR035987">
    <property type="entry name" value="Ribosomal_uS8_sf"/>
</dbReference>
<keyword evidence="4 8" id="KW-0689">Ribosomal protein</keyword>
<dbReference type="STRING" id="1450648.CLORY_26930"/>
<gene>
    <name evidence="8 10" type="primary">rpsH</name>
    <name evidence="10" type="ORF">CLORY_26930</name>
</gene>
<dbReference type="NCBIfam" id="NF001109">
    <property type="entry name" value="PRK00136.1"/>
    <property type="match status" value="1"/>
</dbReference>
<evidence type="ECO:0000313" key="11">
    <source>
        <dbReference type="Proteomes" id="UP000190080"/>
    </source>
</evidence>
<dbReference type="InterPro" id="IPR047863">
    <property type="entry name" value="Ribosomal_uS8_CS"/>
</dbReference>
<keyword evidence="11" id="KW-1185">Reference proteome</keyword>
<dbReference type="PANTHER" id="PTHR11758">
    <property type="entry name" value="40S RIBOSOMAL PROTEIN S15A"/>
    <property type="match status" value="1"/>
</dbReference>
<keyword evidence="3 8" id="KW-0694">RNA-binding</keyword>
<dbReference type="HAMAP" id="MF_01302_B">
    <property type="entry name" value="Ribosomal_uS8_B"/>
    <property type="match status" value="1"/>
</dbReference>
<proteinExistence type="inferred from homology"/>
<protein>
    <recommendedName>
        <fullName evidence="6 8">Small ribosomal subunit protein uS8</fullName>
    </recommendedName>
</protein>
<dbReference type="FunFam" id="3.30.1370.30:FF:000002">
    <property type="entry name" value="30S ribosomal protein S8"/>
    <property type="match status" value="1"/>
</dbReference>
<dbReference type="OrthoDB" id="9802617at2"/>
<dbReference type="AlphaFoldDB" id="A0A1V4IKS6"/>
<dbReference type="Proteomes" id="UP000190080">
    <property type="component" value="Unassembled WGS sequence"/>
</dbReference>
<evidence type="ECO:0000256" key="8">
    <source>
        <dbReference type="HAMAP-Rule" id="MF_01302"/>
    </source>
</evidence>
<evidence type="ECO:0000256" key="5">
    <source>
        <dbReference type="ARBA" id="ARBA00023274"/>
    </source>
</evidence>